<dbReference type="Proteomes" id="UP001152531">
    <property type="component" value="Unassembled WGS sequence"/>
</dbReference>
<accession>A0ACA9Y957</accession>
<proteinExistence type="predicted"/>
<evidence type="ECO:0000313" key="2">
    <source>
        <dbReference type="Proteomes" id="UP001152531"/>
    </source>
</evidence>
<protein>
    <submittedName>
        <fullName evidence="1">Uncharacterized protein</fullName>
    </submittedName>
</protein>
<comment type="caution">
    <text evidence="1">The sequence shown here is derived from an EMBL/GenBank/DDBJ whole genome shotgun (WGS) entry which is preliminary data.</text>
</comment>
<sequence>MKDLINLTDDLNQVKQSISQLQASISKILQTTPNEEDIETLMTAISNSNEPLIDKLKFLISSPHIKLAVKFKQLMEKEQLPFLKMFTAVNLKLLKPDESIDYLLNFEPKNETIDQIIDDENTGLPQLLKIKDDVLIQKIFIDKSFIDPVIYMENVEGVNEINNSKLILKGKYLLNVILVDIINEVYPNLYYQDVEVLIQKMVNIQLLFKLSLIYNLTNNLKYNVSKQSSDEAKIKLIGDLFYSYLGGLSLEYSSVTLKLWIKKIYYRVFKDFFPPNNIENLVDDSLDNLIGKIYQNEFNFIFKDLKFEIVDTDPYVVKLGDIIGTNSSEEGAKINCIKEFLNNKTLKLEYLNSSMTKAIELKDIYRKSEKFREKSQNKDYNINYSLNEFNNLYQVTIRADQLNLAVCIDSDKALATSRCEAIAYENLLAIWGQDE</sequence>
<reference evidence="1" key="1">
    <citation type="submission" date="2022-06" db="EMBL/GenBank/DDBJ databases">
        <authorList>
            <person name="Legras J.-L."/>
            <person name="Devillers H."/>
            <person name="Grondin C."/>
        </authorList>
    </citation>
    <scope>NUCLEOTIDE SEQUENCE</scope>
    <source>
        <strain evidence="1">CLIB 1444</strain>
    </source>
</reference>
<name>A0ACA9Y957_9ASCO</name>
<dbReference type="EMBL" id="CALSDN010000005">
    <property type="protein sequence ID" value="CAH6721284.1"/>
    <property type="molecule type" value="Genomic_DNA"/>
</dbReference>
<gene>
    <name evidence="1" type="ORF">CLIB1444_05S07668</name>
</gene>
<evidence type="ECO:0000313" key="1">
    <source>
        <dbReference type="EMBL" id="CAH6721284.1"/>
    </source>
</evidence>
<organism evidence="1 2">
    <name type="scientific">[Candida] jaroonii</name>
    <dbReference type="NCBI Taxonomy" id="467808"/>
    <lineage>
        <taxon>Eukaryota</taxon>
        <taxon>Fungi</taxon>
        <taxon>Dikarya</taxon>
        <taxon>Ascomycota</taxon>
        <taxon>Saccharomycotina</taxon>
        <taxon>Pichiomycetes</taxon>
        <taxon>Debaryomycetaceae</taxon>
        <taxon>Yamadazyma</taxon>
    </lineage>
</organism>
<keyword evidence="2" id="KW-1185">Reference proteome</keyword>